<dbReference type="CDD" id="cd00143">
    <property type="entry name" value="PP2Cc"/>
    <property type="match status" value="1"/>
</dbReference>
<dbReference type="Pfam" id="PF00481">
    <property type="entry name" value="PP2C"/>
    <property type="match status" value="1"/>
</dbReference>
<accession>A0A5D2ZK54</accession>
<keyword evidence="7 9" id="KW-0904">Protein phosphatase</keyword>
<comment type="cofactor">
    <cofactor evidence="1">
        <name>Mn(2+)</name>
        <dbReference type="ChEBI" id="CHEBI:29035"/>
    </cofactor>
</comment>
<proteinExistence type="inferred from homology"/>
<dbReference type="SMART" id="SM00331">
    <property type="entry name" value="PP2C_SIG"/>
    <property type="match status" value="1"/>
</dbReference>
<comment type="cofactor">
    <cofactor evidence="2">
        <name>Mg(2+)</name>
        <dbReference type="ChEBI" id="CHEBI:18420"/>
    </cofactor>
</comment>
<evidence type="ECO:0000256" key="2">
    <source>
        <dbReference type="ARBA" id="ARBA00001946"/>
    </source>
</evidence>
<evidence type="ECO:0000256" key="5">
    <source>
        <dbReference type="ARBA" id="ARBA00022801"/>
    </source>
</evidence>
<dbReference type="AlphaFoldDB" id="A0A5D2ZK54"/>
<dbReference type="InterPro" id="IPR000222">
    <property type="entry name" value="PP2C_BS"/>
</dbReference>
<evidence type="ECO:0000313" key="12">
    <source>
        <dbReference type="EMBL" id="TYJ38509.1"/>
    </source>
</evidence>
<protein>
    <recommendedName>
        <fullName evidence="3">protein-serine/threonine phosphatase</fullName>
        <ecNumber evidence="3">3.1.3.16</ecNumber>
    </recommendedName>
</protein>
<dbReference type="SMART" id="SM00332">
    <property type="entry name" value="PP2Cc"/>
    <property type="match status" value="1"/>
</dbReference>
<evidence type="ECO:0000256" key="10">
    <source>
        <dbReference type="SAM" id="MobiDB-lite"/>
    </source>
</evidence>
<gene>
    <name evidence="12" type="ORF">E1A91_A05G448000v1</name>
</gene>
<evidence type="ECO:0000256" key="3">
    <source>
        <dbReference type="ARBA" id="ARBA00013081"/>
    </source>
</evidence>
<evidence type="ECO:0000313" key="13">
    <source>
        <dbReference type="Proteomes" id="UP000323597"/>
    </source>
</evidence>
<dbReference type="FunFam" id="3.60.40.10:FF:000041">
    <property type="entry name" value="Protein phosphatase 2C 51"/>
    <property type="match status" value="1"/>
</dbReference>
<dbReference type="EC" id="3.1.3.16" evidence="3"/>
<sequence>MKKDKIPKLQSLSTKYPRRMTSDPSEVSRLTVIRTKDARRRRLEIRRLKYTFETMMNITITENSNNGNKDKDDLLHGSKLSNGLTEISLSLSSPSSNQSTSAENGIVLARFGEKTCMKNDDASTSACTSHGLLSVIGRRCEMEDAVKVELGFIAKGGEKFDFYGVYDGHGGSRGAEECKERLHKLLVEEIVEEGSGSGIDWGRTMERCFEKMDEEVNKGRMADEMVGSTALVAVVGKGNVVVANCGDSRAVLSRGGVAMPLSFDHKPDRPDELERVEAAGGRVINWNGYRVLGVLATSRSIGDQYLKPFVICKPEVTVREVTNGDEFLILASDGLWDVVSNEVACRVVRRCLNGQIRSKTADVLNQNGASEAAAVLVELAMSRGSKDNISVIVVELGKT</sequence>
<dbReference type="SUPFAM" id="SSF81606">
    <property type="entry name" value="PP2C-like"/>
    <property type="match status" value="1"/>
</dbReference>
<dbReference type="PROSITE" id="PS01032">
    <property type="entry name" value="PPM_1"/>
    <property type="match status" value="1"/>
</dbReference>
<dbReference type="Gene3D" id="3.60.40.10">
    <property type="entry name" value="PPM-type phosphatase domain"/>
    <property type="match status" value="1"/>
</dbReference>
<evidence type="ECO:0000256" key="8">
    <source>
        <dbReference type="ARBA" id="ARBA00023211"/>
    </source>
</evidence>
<keyword evidence="5 9" id="KW-0378">Hydrolase</keyword>
<dbReference type="InterPro" id="IPR001932">
    <property type="entry name" value="PPM-type_phosphatase-like_dom"/>
</dbReference>
<dbReference type="PROSITE" id="PS51746">
    <property type="entry name" value="PPM_2"/>
    <property type="match status" value="1"/>
</dbReference>
<dbReference type="GO" id="GO:0046872">
    <property type="term" value="F:metal ion binding"/>
    <property type="evidence" value="ECO:0007669"/>
    <property type="project" value="UniProtKB-KW"/>
</dbReference>
<dbReference type="EMBL" id="CM017640">
    <property type="protein sequence ID" value="TYJ38509.1"/>
    <property type="molecule type" value="Genomic_DNA"/>
</dbReference>
<evidence type="ECO:0000256" key="1">
    <source>
        <dbReference type="ARBA" id="ARBA00001936"/>
    </source>
</evidence>
<dbReference type="Proteomes" id="UP000323597">
    <property type="component" value="Chromosome A05"/>
</dbReference>
<evidence type="ECO:0000256" key="7">
    <source>
        <dbReference type="ARBA" id="ARBA00022912"/>
    </source>
</evidence>
<name>A0A5D2ZK54_GOSMU</name>
<evidence type="ECO:0000256" key="4">
    <source>
        <dbReference type="ARBA" id="ARBA00022723"/>
    </source>
</evidence>
<dbReference type="InterPro" id="IPR015655">
    <property type="entry name" value="PP2C"/>
</dbReference>
<dbReference type="GO" id="GO:0004722">
    <property type="term" value="F:protein serine/threonine phosphatase activity"/>
    <property type="evidence" value="ECO:0007669"/>
    <property type="project" value="UniProtKB-EC"/>
</dbReference>
<dbReference type="PANTHER" id="PTHR47992">
    <property type="entry name" value="PROTEIN PHOSPHATASE"/>
    <property type="match status" value="1"/>
</dbReference>
<keyword evidence="13" id="KW-1185">Reference proteome</keyword>
<reference evidence="12 13" key="1">
    <citation type="submission" date="2019-07" db="EMBL/GenBank/DDBJ databases">
        <title>WGS assembly of Gossypium mustelinum.</title>
        <authorList>
            <person name="Chen Z.J."/>
            <person name="Sreedasyam A."/>
            <person name="Ando A."/>
            <person name="Song Q."/>
            <person name="De L."/>
            <person name="Hulse-Kemp A."/>
            <person name="Ding M."/>
            <person name="Ye W."/>
            <person name="Kirkbride R."/>
            <person name="Jenkins J."/>
            <person name="Plott C."/>
            <person name="Lovell J."/>
            <person name="Lin Y.-M."/>
            <person name="Vaughn R."/>
            <person name="Liu B."/>
            <person name="Li W."/>
            <person name="Simpson S."/>
            <person name="Scheffler B."/>
            <person name="Saski C."/>
            <person name="Grover C."/>
            <person name="Hu G."/>
            <person name="Conover J."/>
            <person name="Carlson J."/>
            <person name="Shu S."/>
            <person name="Boston L."/>
            <person name="Williams M."/>
            <person name="Peterson D."/>
            <person name="Mcgee K."/>
            <person name="Jones D."/>
            <person name="Wendel J."/>
            <person name="Stelly D."/>
            <person name="Grimwood J."/>
            <person name="Schmutz J."/>
        </authorList>
    </citation>
    <scope>NUCLEOTIDE SEQUENCE [LARGE SCALE GENOMIC DNA]</scope>
    <source>
        <strain evidence="12">1408120.09</strain>
    </source>
</reference>
<keyword evidence="6" id="KW-0460">Magnesium</keyword>
<comment type="similarity">
    <text evidence="9">Belongs to the PP2C family.</text>
</comment>
<keyword evidence="8" id="KW-0464">Manganese</keyword>
<dbReference type="InterPro" id="IPR036457">
    <property type="entry name" value="PPM-type-like_dom_sf"/>
</dbReference>
<evidence type="ECO:0000259" key="11">
    <source>
        <dbReference type="PROSITE" id="PS51746"/>
    </source>
</evidence>
<keyword evidence="4" id="KW-0479">Metal-binding</keyword>
<evidence type="ECO:0000256" key="9">
    <source>
        <dbReference type="RuleBase" id="RU003465"/>
    </source>
</evidence>
<organism evidence="12 13">
    <name type="scientific">Gossypium mustelinum</name>
    <name type="common">Cotton</name>
    <name type="synonym">Gossypium caicoense</name>
    <dbReference type="NCBI Taxonomy" id="34275"/>
    <lineage>
        <taxon>Eukaryota</taxon>
        <taxon>Viridiplantae</taxon>
        <taxon>Streptophyta</taxon>
        <taxon>Embryophyta</taxon>
        <taxon>Tracheophyta</taxon>
        <taxon>Spermatophyta</taxon>
        <taxon>Magnoliopsida</taxon>
        <taxon>eudicotyledons</taxon>
        <taxon>Gunneridae</taxon>
        <taxon>Pentapetalae</taxon>
        <taxon>rosids</taxon>
        <taxon>malvids</taxon>
        <taxon>Malvales</taxon>
        <taxon>Malvaceae</taxon>
        <taxon>Malvoideae</taxon>
        <taxon>Gossypium</taxon>
    </lineage>
</organism>
<feature type="region of interest" description="Disordered" evidence="10">
    <location>
        <begin position="1"/>
        <end position="23"/>
    </location>
</feature>
<feature type="domain" description="PPM-type phosphatase" evidence="11">
    <location>
        <begin position="129"/>
        <end position="396"/>
    </location>
</feature>
<evidence type="ECO:0000256" key="6">
    <source>
        <dbReference type="ARBA" id="ARBA00022842"/>
    </source>
</evidence>